<comment type="caution">
    <text evidence="1">The sequence shown here is derived from an EMBL/GenBank/DDBJ whole genome shotgun (WGS) entry which is preliminary data.</text>
</comment>
<dbReference type="Proteomes" id="UP001500707">
    <property type="component" value="Unassembled WGS sequence"/>
</dbReference>
<reference evidence="2" key="1">
    <citation type="journal article" date="2019" name="Int. J. Syst. Evol. Microbiol.">
        <title>The Global Catalogue of Microorganisms (GCM) 10K type strain sequencing project: providing services to taxonomists for standard genome sequencing and annotation.</title>
        <authorList>
            <consortium name="The Broad Institute Genomics Platform"/>
            <consortium name="The Broad Institute Genome Sequencing Center for Infectious Disease"/>
            <person name="Wu L."/>
            <person name="Ma J."/>
        </authorList>
    </citation>
    <scope>NUCLEOTIDE SEQUENCE [LARGE SCALE GENOMIC DNA]</scope>
    <source>
        <strain evidence="2">JCM 17656</strain>
    </source>
</reference>
<evidence type="ECO:0000313" key="1">
    <source>
        <dbReference type="EMBL" id="GAA3597253.1"/>
    </source>
</evidence>
<evidence type="ECO:0000313" key="2">
    <source>
        <dbReference type="Proteomes" id="UP001500707"/>
    </source>
</evidence>
<accession>A0ABP6Z2P1</accession>
<proteinExistence type="predicted"/>
<dbReference type="EMBL" id="BAABCE010000046">
    <property type="protein sequence ID" value="GAA3597253.1"/>
    <property type="molecule type" value="Genomic_DNA"/>
</dbReference>
<name>A0ABP6Z2P1_9ACTN</name>
<keyword evidence="2" id="KW-1185">Reference proteome</keyword>
<gene>
    <name evidence="1" type="ORF">GCM10022295_92370</name>
</gene>
<sequence length="107" mass="11381">MKDIGRSSALERFLETLHAGGEVSAQLDEIHVALQTSGDLLGVYGHSTSGSRSSMIGSGSHGFGTPMPAEPVYLCPGSSCSRWWLPTEGAAPPECEVYGQQLCRDRL</sequence>
<protein>
    <submittedName>
        <fullName evidence="1">Uncharacterized protein</fullName>
    </submittedName>
</protein>
<organism evidence="1 2">
    <name type="scientific">Streptomyces osmaniensis</name>
    <dbReference type="NCBI Taxonomy" id="593134"/>
    <lineage>
        <taxon>Bacteria</taxon>
        <taxon>Bacillati</taxon>
        <taxon>Actinomycetota</taxon>
        <taxon>Actinomycetes</taxon>
        <taxon>Kitasatosporales</taxon>
        <taxon>Streptomycetaceae</taxon>
        <taxon>Streptomyces</taxon>
    </lineage>
</organism>